<proteinExistence type="predicted"/>
<keyword evidence="2" id="KW-1185">Reference proteome</keyword>
<name>A0A0D9NQ33_METAN</name>
<gene>
    <name evidence="1" type="ORF">H634G_08553</name>
</gene>
<dbReference type="AlphaFoldDB" id="A0A0D9NQ33"/>
<dbReference type="Proteomes" id="UP000054544">
    <property type="component" value="Unassembled WGS sequence"/>
</dbReference>
<dbReference type="EMBL" id="KE384747">
    <property type="protein sequence ID" value="KJK76147.1"/>
    <property type="molecule type" value="Genomic_DNA"/>
</dbReference>
<accession>A0A0D9NQ33</accession>
<reference evidence="2" key="1">
    <citation type="journal article" date="2014" name="BMC Genomics">
        <title>The genome sequence of the biocontrol fungus Metarhizium anisopliae and comparative genomics of Metarhizium species.</title>
        <authorList>
            <person name="Pattemore J.A."/>
            <person name="Hane J.K."/>
            <person name="Williams A.H."/>
            <person name="Wilson B.A."/>
            <person name="Stodart B.J."/>
            <person name="Ash G.J."/>
        </authorList>
    </citation>
    <scope>NUCLEOTIDE SEQUENCE [LARGE SCALE GENOMIC DNA]</scope>
    <source>
        <strain evidence="2">BRIP 53293</strain>
    </source>
</reference>
<evidence type="ECO:0000313" key="2">
    <source>
        <dbReference type="Proteomes" id="UP000054544"/>
    </source>
</evidence>
<protein>
    <submittedName>
        <fullName evidence="1">Uncharacterized protein</fullName>
    </submittedName>
</protein>
<organism evidence="1 2">
    <name type="scientific">Metarhizium anisopliae BRIP 53293</name>
    <dbReference type="NCBI Taxonomy" id="1291518"/>
    <lineage>
        <taxon>Eukaryota</taxon>
        <taxon>Fungi</taxon>
        <taxon>Dikarya</taxon>
        <taxon>Ascomycota</taxon>
        <taxon>Pezizomycotina</taxon>
        <taxon>Sordariomycetes</taxon>
        <taxon>Hypocreomycetidae</taxon>
        <taxon>Hypocreales</taxon>
        <taxon>Clavicipitaceae</taxon>
        <taxon>Metarhizium</taxon>
    </lineage>
</organism>
<sequence length="142" mass="15013">MRLGSTSPAYANCSDALDNAGPVSMDTGIIVAIDPYQPTVTPASLHALGGHDFDLLLQPENYGSFSDGLLDLALSVNDPMQSPGCYVPDGVFYSGGQKHYVDPDMVNPPGSANPNIYEAATSIKMAEDFICYHCGTHLAKNS</sequence>
<evidence type="ECO:0000313" key="1">
    <source>
        <dbReference type="EMBL" id="KJK76147.1"/>
    </source>
</evidence>